<dbReference type="CDD" id="cd17546">
    <property type="entry name" value="REC_hyHK_CKI1_RcsC-like"/>
    <property type="match status" value="1"/>
</dbReference>
<evidence type="ECO:0000256" key="5">
    <source>
        <dbReference type="ARBA" id="ARBA00022679"/>
    </source>
</evidence>
<dbReference type="InterPro" id="IPR003660">
    <property type="entry name" value="HAMP_dom"/>
</dbReference>
<dbReference type="PANTHER" id="PTHR45339">
    <property type="entry name" value="HYBRID SIGNAL TRANSDUCTION HISTIDINE KINASE J"/>
    <property type="match status" value="1"/>
</dbReference>
<comment type="subcellular location">
    <subcellularLocation>
        <location evidence="2">Membrane</location>
    </subcellularLocation>
</comment>
<dbReference type="InterPro" id="IPR001789">
    <property type="entry name" value="Sig_transdc_resp-reg_receiver"/>
</dbReference>
<evidence type="ECO:0000256" key="11">
    <source>
        <dbReference type="ARBA" id="ARBA00068150"/>
    </source>
</evidence>
<dbReference type="Pfam" id="PF00672">
    <property type="entry name" value="HAMP"/>
    <property type="match status" value="1"/>
</dbReference>
<dbReference type="AlphaFoldDB" id="Q1N0R4"/>
<evidence type="ECO:0000256" key="10">
    <source>
        <dbReference type="ARBA" id="ARBA00064003"/>
    </source>
</evidence>
<feature type="modified residue" description="4-aspartylphosphate" evidence="12">
    <location>
        <position position="561"/>
    </location>
</feature>
<dbReference type="InterPro" id="IPR011006">
    <property type="entry name" value="CheY-like_superfamily"/>
</dbReference>
<keyword evidence="4 12" id="KW-0597">Phosphoprotein</keyword>
<dbReference type="PROSITE" id="PS50885">
    <property type="entry name" value="HAMP"/>
    <property type="match status" value="1"/>
</dbReference>
<comment type="subunit">
    <text evidence="10">At low DSF concentrations, interacts with RpfF.</text>
</comment>
<dbReference type="STRING" id="207949.RED65_05264"/>
<evidence type="ECO:0000256" key="12">
    <source>
        <dbReference type="PROSITE-ProRule" id="PRU00169"/>
    </source>
</evidence>
<dbReference type="FunFam" id="3.30.565.10:FF:000010">
    <property type="entry name" value="Sensor histidine kinase RcsC"/>
    <property type="match status" value="1"/>
</dbReference>
<proteinExistence type="predicted"/>
<dbReference type="HOGENOM" id="CLU_000445_104_15_6"/>
<dbReference type="EC" id="2.7.13.3" evidence="3"/>
<keyword evidence="13" id="KW-0812">Transmembrane</keyword>
<feature type="transmembrane region" description="Helical" evidence="13">
    <location>
        <begin position="14"/>
        <end position="34"/>
    </location>
</feature>
<dbReference type="SMART" id="SM00304">
    <property type="entry name" value="HAMP"/>
    <property type="match status" value="1"/>
</dbReference>
<evidence type="ECO:0000256" key="2">
    <source>
        <dbReference type="ARBA" id="ARBA00004370"/>
    </source>
</evidence>
<dbReference type="SUPFAM" id="SSF55874">
    <property type="entry name" value="ATPase domain of HSP90 chaperone/DNA topoisomerase II/histidine kinase"/>
    <property type="match status" value="1"/>
</dbReference>
<dbReference type="Pfam" id="PF00512">
    <property type="entry name" value="HisKA"/>
    <property type="match status" value="1"/>
</dbReference>
<dbReference type="InterPro" id="IPR036097">
    <property type="entry name" value="HisK_dim/P_sf"/>
</dbReference>
<evidence type="ECO:0000313" key="18">
    <source>
        <dbReference type="Proteomes" id="UP000004263"/>
    </source>
</evidence>
<evidence type="ECO:0000256" key="3">
    <source>
        <dbReference type="ARBA" id="ARBA00012438"/>
    </source>
</evidence>
<dbReference type="Pfam" id="PF00072">
    <property type="entry name" value="Response_reg"/>
    <property type="match status" value="1"/>
</dbReference>
<dbReference type="InterPro" id="IPR005467">
    <property type="entry name" value="His_kinase_dom"/>
</dbReference>
<dbReference type="FunFam" id="1.10.287.130:FF:000002">
    <property type="entry name" value="Two-component osmosensing histidine kinase"/>
    <property type="match status" value="1"/>
</dbReference>
<dbReference type="Gene3D" id="6.10.340.10">
    <property type="match status" value="1"/>
</dbReference>
<name>Q1N0R4_9GAMM</name>
<evidence type="ECO:0000256" key="7">
    <source>
        <dbReference type="ARBA" id="ARBA00022777"/>
    </source>
</evidence>
<dbReference type="Gene3D" id="3.30.565.10">
    <property type="entry name" value="Histidine kinase-like ATPase, C-terminal domain"/>
    <property type="match status" value="1"/>
</dbReference>
<dbReference type="SUPFAM" id="SSF47384">
    <property type="entry name" value="Homodimeric domain of signal transducing histidine kinase"/>
    <property type="match status" value="1"/>
</dbReference>
<dbReference type="InterPro" id="IPR036890">
    <property type="entry name" value="HATPase_C_sf"/>
</dbReference>
<accession>Q1N0R4</accession>
<dbReference type="CDD" id="cd06225">
    <property type="entry name" value="HAMP"/>
    <property type="match status" value="1"/>
</dbReference>
<evidence type="ECO:0000259" key="15">
    <source>
        <dbReference type="PROSITE" id="PS50110"/>
    </source>
</evidence>
<comment type="catalytic activity">
    <reaction evidence="1">
        <text>ATP + protein L-histidine = ADP + protein N-phospho-L-histidine.</text>
        <dbReference type="EC" id="2.7.13.3"/>
    </reaction>
</comment>
<keyword evidence="18" id="KW-1185">Reference proteome</keyword>
<dbReference type="CDD" id="cd16922">
    <property type="entry name" value="HATPase_EvgS-ArcB-TorS-like"/>
    <property type="match status" value="1"/>
</dbReference>
<dbReference type="PRINTS" id="PR00344">
    <property type="entry name" value="BCTRLSENSOR"/>
</dbReference>
<keyword evidence="7" id="KW-0418">Kinase</keyword>
<dbReference type="GO" id="GO:0005524">
    <property type="term" value="F:ATP binding"/>
    <property type="evidence" value="ECO:0007669"/>
    <property type="project" value="UniProtKB-KW"/>
</dbReference>
<comment type="caution">
    <text evidence="17">The sequence shown here is derived from an EMBL/GenBank/DDBJ whole genome shotgun (WGS) entry which is preliminary data.</text>
</comment>
<feature type="domain" description="Histidine kinase" evidence="14">
    <location>
        <begin position="269"/>
        <end position="482"/>
    </location>
</feature>
<dbReference type="InterPro" id="IPR004358">
    <property type="entry name" value="Sig_transdc_His_kin-like_C"/>
</dbReference>
<evidence type="ECO:0000256" key="1">
    <source>
        <dbReference type="ARBA" id="ARBA00000085"/>
    </source>
</evidence>
<evidence type="ECO:0000313" key="17">
    <source>
        <dbReference type="EMBL" id="EAT11769.1"/>
    </source>
</evidence>
<dbReference type="SMART" id="SM00388">
    <property type="entry name" value="HisKA"/>
    <property type="match status" value="1"/>
</dbReference>
<feature type="domain" description="Response regulatory" evidence="15">
    <location>
        <begin position="512"/>
        <end position="629"/>
    </location>
</feature>
<keyword evidence="9" id="KW-0902">Two-component regulatory system</keyword>
<evidence type="ECO:0000259" key="16">
    <source>
        <dbReference type="PROSITE" id="PS50885"/>
    </source>
</evidence>
<keyword evidence="8" id="KW-0067">ATP-binding</keyword>
<dbReference type="InterPro" id="IPR003661">
    <property type="entry name" value="HisK_dim/P_dom"/>
</dbReference>
<evidence type="ECO:0000256" key="6">
    <source>
        <dbReference type="ARBA" id="ARBA00022741"/>
    </source>
</evidence>
<evidence type="ECO:0000256" key="4">
    <source>
        <dbReference type="ARBA" id="ARBA00022553"/>
    </source>
</evidence>
<dbReference type="Pfam" id="PF02518">
    <property type="entry name" value="HATPase_c"/>
    <property type="match status" value="1"/>
</dbReference>
<keyword evidence="13" id="KW-0472">Membrane</keyword>
<dbReference type="OrthoDB" id="9797243at2"/>
<dbReference type="Proteomes" id="UP000004263">
    <property type="component" value="Unassembled WGS sequence"/>
</dbReference>
<dbReference type="EMBL" id="AAQH01000013">
    <property type="protein sequence ID" value="EAT11769.1"/>
    <property type="molecule type" value="Genomic_DNA"/>
</dbReference>
<dbReference type="InterPro" id="IPR003594">
    <property type="entry name" value="HATPase_dom"/>
</dbReference>
<evidence type="ECO:0000256" key="9">
    <source>
        <dbReference type="ARBA" id="ARBA00023012"/>
    </source>
</evidence>
<sequence>MTPKTGLSLYARTLLLGLGPALIISIMLGGYFINARIQDVNIEMQNKGELIAVQLAATSDYFVLTGNPSIINPLTRVLLEDKDVELIEIEDISGGLLFSESDTEFELSQASRESLNWYQADIIQYDVLQEEDDWFATGRNRARVLGQVRVGLSQAFVEQRQQEILIHAMLIVVVAMTVCALIAWLSGARLVRPIKKLSDVVDQLSHRVYDTRTEETASGEVGQLQVGVNKLANELQKAEKVQHHYVKDLIRAREASESANKAKSEFLAVMTHELRTPMNGVLGMLQLLQGTQLSKEQNEYVDVAINSGDHLLGLINDILDFSKIEQGRIDLDEQYFDLVESLKSLCDSFTPIAQKKGLQFNVHFMTHTNLWVKTDQTRLKQVLLNLMGNAVKFTDTGSINLSLQDLSIEDDEVELSIVVQDTGKGINQAQLSRIFDAFQQEDASISRQYGGTGLGLAISKQLVEKMGGKLEVQSEKDRGSTFICRFCWPINVANEQSDVTQDANEQESFNGRVLLVEDNDVNQKVAMKMLTNLGVSVDLAEDGEVAVQRCKENTYDLVLMDLQMPNMDGYEATKVIRSEPGGNRHVPIIALTANAFYDVKTQCMQAGMSDFLAKPYKKATLMQVLSRWLHQGDASIGLLK</sequence>
<dbReference type="GO" id="GO:0016020">
    <property type="term" value="C:membrane"/>
    <property type="evidence" value="ECO:0007669"/>
    <property type="project" value="UniProtKB-SubCell"/>
</dbReference>
<dbReference type="RefSeq" id="WP_007016370.1">
    <property type="nucleotide sequence ID" value="NZ_AAQH01000013.1"/>
</dbReference>
<dbReference type="GO" id="GO:0000155">
    <property type="term" value="F:phosphorelay sensor kinase activity"/>
    <property type="evidence" value="ECO:0007669"/>
    <property type="project" value="InterPro"/>
</dbReference>
<reference evidence="17 18" key="1">
    <citation type="submission" date="2006-03" db="EMBL/GenBank/DDBJ databases">
        <authorList>
            <person name="Pinhassi J."/>
            <person name="Pedros-Alio C."/>
            <person name="Ferriera S."/>
            <person name="Johnson J."/>
            <person name="Kravitz S."/>
            <person name="Halpern A."/>
            <person name="Remington K."/>
            <person name="Beeson K."/>
            <person name="Tran B."/>
            <person name="Rogers Y.-H."/>
            <person name="Friedman R."/>
            <person name="Venter J.C."/>
        </authorList>
    </citation>
    <scope>NUCLEOTIDE SEQUENCE [LARGE SCALE GENOMIC DNA]</scope>
    <source>
        <strain evidence="17 18">RED65</strain>
    </source>
</reference>
<dbReference type="SUPFAM" id="SSF52172">
    <property type="entry name" value="CheY-like"/>
    <property type="match status" value="1"/>
</dbReference>
<feature type="domain" description="HAMP" evidence="16">
    <location>
        <begin position="188"/>
        <end position="240"/>
    </location>
</feature>
<dbReference type="SMART" id="SM00387">
    <property type="entry name" value="HATPase_c"/>
    <property type="match status" value="1"/>
</dbReference>
<keyword evidence="5" id="KW-0808">Transferase</keyword>
<dbReference type="Gene3D" id="1.10.287.130">
    <property type="match status" value="1"/>
</dbReference>
<gene>
    <name evidence="17" type="ORF">RED65_05264</name>
</gene>
<evidence type="ECO:0000259" key="14">
    <source>
        <dbReference type="PROSITE" id="PS50109"/>
    </source>
</evidence>
<dbReference type="PROSITE" id="PS50109">
    <property type="entry name" value="HIS_KIN"/>
    <property type="match status" value="1"/>
</dbReference>
<evidence type="ECO:0000256" key="13">
    <source>
        <dbReference type="SAM" id="Phobius"/>
    </source>
</evidence>
<feature type="transmembrane region" description="Helical" evidence="13">
    <location>
        <begin position="164"/>
        <end position="185"/>
    </location>
</feature>
<dbReference type="CDD" id="cd00082">
    <property type="entry name" value="HisKA"/>
    <property type="match status" value="1"/>
</dbReference>
<dbReference type="PROSITE" id="PS50110">
    <property type="entry name" value="RESPONSE_REGULATORY"/>
    <property type="match status" value="1"/>
</dbReference>
<organism evidence="17 18">
    <name type="scientific">Bermanella marisrubri</name>
    <dbReference type="NCBI Taxonomy" id="207949"/>
    <lineage>
        <taxon>Bacteria</taxon>
        <taxon>Pseudomonadati</taxon>
        <taxon>Pseudomonadota</taxon>
        <taxon>Gammaproteobacteria</taxon>
        <taxon>Oceanospirillales</taxon>
        <taxon>Oceanospirillaceae</taxon>
        <taxon>Bermanella</taxon>
    </lineage>
</organism>
<keyword evidence="13" id="KW-1133">Transmembrane helix</keyword>
<protein>
    <recommendedName>
        <fullName evidence="11">Sensory/regulatory protein RpfC</fullName>
        <ecNumber evidence="3">2.7.13.3</ecNumber>
    </recommendedName>
</protein>
<keyword evidence="6" id="KW-0547">Nucleotide-binding</keyword>
<dbReference type="PANTHER" id="PTHR45339:SF1">
    <property type="entry name" value="HYBRID SIGNAL TRANSDUCTION HISTIDINE KINASE J"/>
    <property type="match status" value="1"/>
</dbReference>
<dbReference type="Gene3D" id="3.40.50.2300">
    <property type="match status" value="1"/>
</dbReference>
<evidence type="ECO:0000256" key="8">
    <source>
        <dbReference type="ARBA" id="ARBA00022840"/>
    </source>
</evidence>
<dbReference type="SMART" id="SM00448">
    <property type="entry name" value="REC"/>
    <property type="match status" value="1"/>
</dbReference>